<proteinExistence type="predicted"/>
<dbReference type="EMBL" id="NHTK01001069">
    <property type="protein sequence ID" value="PPR03368.1"/>
    <property type="molecule type" value="Genomic_DNA"/>
</dbReference>
<protein>
    <recommendedName>
        <fullName evidence="1">F-box domain-containing protein</fullName>
    </recommendedName>
</protein>
<dbReference type="STRING" id="181874.A0A409YK40"/>
<feature type="domain" description="F-box" evidence="1">
    <location>
        <begin position="198"/>
        <end position="246"/>
    </location>
</feature>
<dbReference type="AlphaFoldDB" id="A0A409YK40"/>
<evidence type="ECO:0000259" key="1">
    <source>
        <dbReference type="PROSITE" id="PS50181"/>
    </source>
</evidence>
<comment type="caution">
    <text evidence="2">The sequence shown here is derived from an EMBL/GenBank/DDBJ whole genome shotgun (WGS) entry which is preliminary data.</text>
</comment>
<organism evidence="2 3">
    <name type="scientific">Panaeolus cyanescens</name>
    <dbReference type="NCBI Taxonomy" id="181874"/>
    <lineage>
        <taxon>Eukaryota</taxon>
        <taxon>Fungi</taxon>
        <taxon>Dikarya</taxon>
        <taxon>Basidiomycota</taxon>
        <taxon>Agaricomycotina</taxon>
        <taxon>Agaricomycetes</taxon>
        <taxon>Agaricomycetidae</taxon>
        <taxon>Agaricales</taxon>
        <taxon>Agaricineae</taxon>
        <taxon>Galeropsidaceae</taxon>
        <taxon>Panaeolus</taxon>
    </lineage>
</organism>
<dbReference type="OrthoDB" id="3258311at2759"/>
<dbReference type="PROSITE" id="PS50181">
    <property type="entry name" value="FBOX"/>
    <property type="match status" value="1"/>
</dbReference>
<evidence type="ECO:0000313" key="2">
    <source>
        <dbReference type="EMBL" id="PPR03368.1"/>
    </source>
</evidence>
<name>A0A409YK40_9AGAR</name>
<dbReference type="Proteomes" id="UP000284842">
    <property type="component" value="Unassembled WGS sequence"/>
</dbReference>
<dbReference type="InterPro" id="IPR001810">
    <property type="entry name" value="F-box_dom"/>
</dbReference>
<gene>
    <name evidence="2" type="ORF">CVT24_012493</name>
</gene>
<dbReference type="SUPFAM" id="SSF81383">
    <property type="entry name" value="F-box domain"/>
    <property type="match status" value="1"/>
</dbReference>
<sequence length="779" mass="89296">MAISDSCALPIFESQPEPALSINDQDNSAYSPHALPPVVCYPGSESTCSGMLFMTIYDEEEYFELQEERTKLHAFHVLEPEPLYPTTYHLLRLFDSIRGFHKGYLDLTGRHPERYYLLQSQWNRFLGSFLALETEAQVSPKFTSNGLSKTPVAADTERWTRFQAKWRLPESISYSQVLLCTQQVLRELRQNPVPHFQMLGLTDLPGEILDHILSLATTAQAKALACTCHVLNDIAQRHIFKIWQMRLHVPPYINPVNVEYSEVDIPALALCCRQDLEENAKFLLNSPHITTHIQRLCLTDEWWVSRRAQTHDNNPFVLSVDFYKSINQLYGIALKCAFRLSSLSLCNLELTIEMIRKISDIPTLHSLDLHLCRIPKLVRRRLLLGSINLFTRISNLKIYMDSSFTETHSQWHALLLCPNIRTLALIQFGIGPFPFTPDPAFWSRVHLELLERLSLDNIDYDYMLMFTKSIATNPIHRHRSIDRRGVHSNRYEVDSGLHLTHFKLHLDWCIPDAEILALLAPLRHEPLKVLVIEGLEDAGFPLFDGISEWFGKELIALTLVRRQNRNQHQNRRAFWPHTSWEYAQQCFGEKKFSKLRHFCWNFWTEYWDATPAALTLFETDWSRYLTFQERYASGYASKCPALTHQSLGSSSLPTSSSSSSSGMTAPYSPTAIEDTPYFLDSHWMALPFAAHCKTLETFSLMDRSVDMVCHISREAGPFGSGRVDLRPRYYPPYPTMSSAGGVGWDYYADTDIMEWNTPAGVGSGGAGWAGLPPLRTFSR</sequence>
<evidence type="ECO:0000313" key="3">
    <source>
        <dbReference type="Proteomes" id="UP000284842"/>
    </source>
</evidence>
<keyword evidence="3" id="KW-1185">Reference proteome</keyword>
<accession>A0A409YK40</accession>
<dbReference type="InterPro" id="IPR036047">
    <property type="entry name" value="F-box-like_dom_sf"/>
</dbReference>
<dbReference type="InParanoid" id="A0A409YK40"/>
<reference evidence="2 3" key="1">
    <citation type="journal article" date="2018" name="Evol. Lett.">
        <title>Horizontal gene cluster transfer increased hallucinogenic mushroom diversity.</title>
        <authorList>
            <person name="Reynolds H.T."/>
            <person name="Vijayakumar V."/>
            <person name="Gluck-Thaler E."/>
            <person name="Korotkin H.B."/>
            <person name="Matheny P.B."/>
            <person name="Slot J.C."/>
        </authorList>
    </citation>
    <scope>NUCLEOTIDE SEQUENCE [LARGE SCALE GENOMIC DNA]</scope>
    <source>
        <strain evidence="2 3">2629</strain>
    </source>
</reference>